<proteinExistence type="predicted"/>
<dbReference type="Proteomes" id="UP000886520">
    <property type="component" value="Chromosome 15"/>
</dbReference>
<dbReference type="EMBL" id="JABFUD020000015">
    <property type="protein sequence ID" value="KAI5069812.1"/>
    <property type="molecule type" value="Genomic_DNA"/>
</dbReference>
<reference evidence="1" key="1">
    <citation type="submission" date="2021-01" db="EMBL/GenBank/DDBJ databases">
        <title>Adiantum capillus-veneris genome.</title>
        <authorList>
            <person name="Fang Y."/>
            <person name="Liao Q."/>
        </authorList>
    </citation>
    <scope>NUCLEOTIDE SEQUENCE</scope>
    <source>
        <strain evidence="1">H3</strain>
        <tissue evidence="1">Leaf</tissue>
    </source>
</reference>
<comment type="caution">
    <text evidence="1">The sequence shown here is derived from an EMBL/GenBank/DDBJ whole genome shotgun (WGS) entry which is preliminary data.</text>
</comment>
<name>A0A9D4UL89_ADICA</name>
<gene>
    <name evidence="1" type="ORF">GOP47_0016113</name>
</gene>
<dbReference type="AlphaFoldDB" id="A0A9D4UL89"/>
<keyword evidence="2" id="KW-1185">Reference proteome</keyword>
<evidence type="ECO:0000313" key="2">
    <source>
        <dbReference type="Proteomes" id="UP000886520"/>
    </source>
</evidence>
<protein>
    <submittedName>
        <fullName evidence="1">Uncharacterized protein</fullName>
    </submittedName>
</protein>
<evidence type="ECO:0000313" key="1">
    <source>
        <dbReference type="EMBL" id="KAI5069812.1"/>
    </source>
</evidence>
<dbReference type="OrthoDB" id="185373at2759"/>
<accession>A0A9D4UL89</accession>
<organism evidence="1 2">
    <name type="scientific">Adiantum capillus-veneris</name>
    <name type="common">Maidenhair fern</name>
    <dbReference type="NCBI Taxonomy" id="13818"/>
    <lineage>
        <taxon>Eukaryota</taxon>
        <taxon>Viridiplantae</taxon>
        <taxon>Streptophyta</taxon>
        <taxon>Embryophyta</taxon>
        <taxon>Tracheophyta</taxon>
        <taxon>Polypodiopsida</taxon>
        <taxon>Polypodiidae</taxon>
        <taxon>Polypodiales</taxon>
        <taxon>Pteridineae</taxon>
        <taxon>Pteridaceae</taxon>
        <taxon>Vittarioideae</taxon>
        <taxon>Adiantum</taxon>
    </lineage>
</organism>
<sequence length="107" mass="12091">MRTSSTYLCMRKACAAIGAMEKRNKVHAQILMGLQPGWVRALLDVYAKWSAFYWMKIVLEKLSSCLFGRILSKQCRDFEKGVVGGTICAGDMDALCWMQCPREALFS</sequence>